<name>A0A7W5H972_9BACT</name>
<organism evidence="1 2">
    <name type="scientific">Aporhodopirellula rubra</name>
    <dbReference type="NCBI Taxonomy" id="980271"/>
    <lineage>
        <taxon>Bacteria</taxon>
        <taxon>Pseudomonadati</taxon>
        <taxon>Planctomycetota</taxon>
        <taxon>Planctomycetia</taxon>
        <taxon>Pirellulales</taxon>
        <taxon>Pirellulaceae</taxon>
        <taxon>Aporhodopirellula</taxon>
    </lineage>
</organism>
<gene>
    <name evidence="1" type="ORF">FHS27_006080</name>
</gene>
<feature type="non-terminal residue" evidence="1">
    <location>
        <position position="1"/>
    </location>
</feature>
<keyword evidence="2" id="KW-1185">Reference proteome</keyword>
<evidence type="ECO:0000313" key="2">
    <source>
        <dbReference type="Proteomes" id="UP000536179"/>
    </source>
</evidence>
<dbReference type="AlphaFoldDB" id="A0A7W5H972"/>
<protein>
    <recommendedName>
        <fullName evidence="3">Transposase</fullName>
    </recommendedName>
</protein>
<evidence type="ECO:0008006" key="3">
    <source>
        <dbReference type="Google" id="ProtNLM"/>
    </source>
</evidence>
<sequence length="85" mass="9773">AYVKRIEFVFTPKHGSWLNVAECELSAMTRQCLSGRRIGELHELQEEIAAWSDSINDKQRGVDWQLQIGEARTKLARLYPQIKTG</sequence>
<evidence type="ECO:0000313" key="1">
    <source>
        <dbReference type="EMBL" id="MBB3210233.1"/>
    </source>
</evidence>
<dbReference type="Proteomes" id="UP000536179">
    <property type="component" value="Unassembled WGS sequence"/>
</dbReference>
<proteinExistence type="predicted"/>
<dbReference type="EMBL" id="JACHXU010000034">
    <property type="protein sequence ID" value="MBB3210233.1"/>
    <property type="molecule type" value="Genomic_DNA"/>
</dbReference>
<reference evidence="1 2" key="1">
    <citation type="submission" date="2020-08" db="EMBL/GenBank/DDBJ databases">
        <title>Genomic Encyclopedia of Type Strains, Phase III (KMG-III): the genomes of soil and plant-associated and newly described type strains.</title>
        <authorList>
            <person name="Whitman W."/>
        </authorList>
    </citation>
    <scope>NUCLEOTIDE SEQUENCE [LARGE SCALE GENOMIC DNA]</scope>
    <source>
        <strain evidence="1 2">CECT 8075</strain>
    </source>
</reference>
<comment type="caution">
    <text evidence="1">The sequence shown here is derived from an EMBL/GenBank/DDBJ whole genome shotgun (WGS) entry which is preliminary data.</text>
</comment>
<accession>A0A7W5H972</accession>